<evidence type="ECO:0000313" key="1">
    <source>
        <dbReference type="EMBL" id="QDU87334.1"/>
    </source>
</evidence>
<proteinExistence type="predicted"/>
<dbReference type="AlphaFoldDB" id="A0A518D772"/>
<keyword evidence="2" id="KW-1185">Reference proteome</keyword>
<reference evidence="1 2" key="1">
    <citation type="submission" date="2019-02" db="EMBL/GenBank/DDBJ databases">
        <title>Deep-cultivation of Planctomycetes and their phenomic and genomic characterization uncovers novel biology.</title>
        <authorList>
            <person name="Wiegand S."/>
            <person name="Jogler M."/>
            <person name="Boedeker C."/>
            <person name="Pinto D."/>
            <person name="Vollmers J."/>
            <person name="Rivas-Marin E."/>
            <person name="Kohn T."/>
            <person name="Peeters S.H."/>
            <person name="Heuer A."/>
            <person name="Rast P."/>
            <person name="Oberbeckmann S."/>
            <person name="Bunk B."/>
            <person name="Jeske O."/>
            <person name="Meyerdierks A."/>
            <person name="Storesund J.E."/>
            <person name="Kallscheuer N."/>
            <person name="Luecker S."/>
            <person name="Lage O.M."/>
            <person name="Pohl T."/>
            <person name="Merkel B.J."/>
            <person name="Hornburger P."/>
            <person name="Mueller R.-W."/>
            <person name="Bruemmer F."/>
            <person name="Labrenz M."/>
            <person name="Spormann A.M."/>
            <person name="Op den Camp H."/>
            <person name="Overmann J."/>
            <person name="Amann R."/>
            <person name="Jetten M.S.M."/>
            <person name="Mascher T."/>
            <person name="Medema M.H."/>
            <person name="Devos D.P."/>
            <person name="Kaster A.-K."/>
            <person name="Ovreas L."/>
            <person name="Rohde M."/>
            <person name="Galperin M.Y."/>
            <person name="Jogler C."/>
        </authorList>
    </citation>
    <scope>NUCLEOTIDE SEQUENCE [LARGE SCALE GENOMIC DNA]</scope>
    <source>
        <strain evidence="1 2">Pla175</strain>
    </source>
</reference>
<dbReference type="Proteomes" id="UP000317429">
    <property type="component" value="Chromosome"/>
</dbReference>
<dbReference type="EMBL" id="CP036291">
    <property type="protein sequence ID" value="QDU87334.1"/>
    <property type="molecule type" value="Genomic_DNA"/>
</dbReference>
<dbReference type="OrthoDB" id="252515at2"/>
<dbReference type="KEGG" id="pnd:Pla175_06930"/>
<organism evidence="1 2">
    <name type="scientific">Pirellulimonas nuda</name>
    <dbReference type="NCBI Taxonomy" id="2528009"/>
    <lineage>
        <taxon>Bacteria</taxon>
        <taxon>Pseudomonadati</taxon>
        <taxon>Planctomycetota</taxon>
        <taxon>Planctomycetia</taxon>
        <taxon>Pirellulales</taxon>
        <taxon>Lacipirellulaceae</taxon>
        <taxon>Pirellulimonas</taxon>
    </lineage>
</organism>
<dbReference type="PROSITE" id="PS51257">
    <property type="entry name" value="PROKAR_LIPOPROTEIN"/>
    <property type="match status" value="1"/>
</dbReference>
<dbReference type="RefSeq" id="WP_145281302.1">
    <property type="nucleotide sequence ID" value="NZ_CP036291.1"/>
</dbReference>
<name>A0A518D772_9BACT</name>
<sequence>MQRVLLLTVLFSLAGCTTLVIDSGDPLPGKSPLRAARGSDDAATLEIYWARLPLGGEHDESAFWNALHEHRVDAAVRRRLADNGLRAGVFGGALPDEVVKMLNPDGASGSNDTGDLLRETGVSRRIKQMRPGQQLDLQACDELAEASLVWMTPDGRMEGATYEQALPTYALTLASVEGGRARVRLTPEMRHGAPKHKYVSDETGLIGRQSMQREARVFDDLAMSVDLAPGETLLVVSSEEAGSRLGGYLHATDEKSGRRRAILIRVAQTPAEKLF</sequence>
<evidence type="ECO:0000313" key="2">
    <source>
        <dbReference type="Proteomes" id="UP000317429"/>
    </source>
</evidence>
<accession>A0A518D772</accession>
<gene>
    <name evidence="1" type="ORF">Pla175_06930</name>
</gene>
<protein>
    <submittedName>
        <fullName evidence="1">Uncharacterized protein</fullName>
    </submittedName>
</protein>